<organism evidence="1 2">
    <name type="scientific">Pristionchus pacificus</name>
    <name type="common">Parasitic nematode worm</name>
    <dbReference type="NCBI Taxonomy" id="54126"/>
    <lineage>
        <taxon>Eukaryota</taxon>
        <taxon>Metazoa</taxon>
        <taxon>Ecdysozoa</taxon>
        <taxon>Nematoda</taxon>
        <taxon>Chromadorea</taxon>
        <taxon>Rhabditida</taxon>
        <taxon>Rhabditina</taxon>
        <taxon>Diplogasteromorpha</taxon>
        <taxon>Diplogasteroidea</taxon>
        <taxon>Neodiplogasteridae</taxon>
        <taxon>Pristionchus</taxon>
    </lineage>
</organism>
<name>A0A2A6CWE7_PRIPA</name>
<gene>
    <name evidence="1" type="primary">WBGene00097569</name>
</gene>
<keyword evidence="2" id="KW-1185">Reference proteome</keyword>
<dbReference type="Proteomes" id="UP000005239">
    <property type="component" value="Unassembled WGS sequence"/>
</dbReference>
<reference evidence="2" key="1">
    <citation type="journal article" date="2008" name="Nat. Genet.">
        <title>The Pristionchus pacificus genome provides a unique perspective on nematode lifestyle and parasitism.</title>
        <authorList>
            <person name="Dieterich C."/>
            <person name="Clifton S.W."/>
            <person name="Schuster L.N."/>
            <person name="Chinwalla A."/>
            <person name="Delehaunty K."/>
            <person name="Dinkelacker I."/>
            <person name="Fulton L."/>
            <person name="Fulton R."/>
            <person name="Godfrey J."/>
            <person name="Minx P."/>
            <person name="Mitreva M."/>
            <person name="Roeseler W."/>
            <person name="Tian H."/>
            <person name="Witte H."/>
            <person name="Yang S.P."/>
            <person name="Wilson R.K."/>
            <person name="Sommer R.J."/>
        </authorList>
    </citation>
    <scope>NUCLEOTIDE SEQUENCE [LARGE SCALE GENOMIC DNA]</scope>
    <source>
        <strain evidence="2">PS312</strain>
    </source>
</reference>
<protein>
    <submittedName>
        <fullName evidence="1">HLH domain containing protein</fullName>
    </submittedName>
</protein>
<dbReference type="AlphaFoldDB" id="A0A2A6CWE7"/>
<evidence type="ECO:0000313" key="2">
    <source>
        <dbReference type="Proteomes" id="UP000005239"/>
    </source>
</evidence>
<accession>A0A8R1U7Y1</accession>
<evidence type="ECO:0000313" key="1">
    <source>
        <dbReference type="EnsemblMetazoa" id="PPA08015.1"/>
    </source>
</evidence>
<sequence length="142" mass="16041">MNVAVRKRKKAGEISRNGLKNQAYRDRMSAAFNSLRIALWAEPNEQWRSEKIHIVGGAIKFIQKKIGGISEISSNSASSDKAIRQEIDKLKKLLLEHCKEAHARMTVPALLTTAAEYIKSSSNSVSKDSSRFYKSGFFRPWE</sequence>
<reference evidence="1" key="2">
    <citation type="submission" date="2022-06" db="UniProtKB">
        <authorList>
            <consortium name="EnsemblMetazoa"/>
        </authorList>
    </citation>
    <scope>IDENTIFICATION</scope>
    <source>
        <strain evidence="1">PS312</strain>
    </source>
</reference>
<proteinExistence type="predicted"/>
<dbReference type="EnsemblMetazoa" id="PPA08015.1">
    <property type="protein sequence ID" value="PPA08015.1"/>
    <property type="gene ID" value="WBGene00097569"/>
</dbReference>
<accession>A0A2A6CWE7</accession>